<dbReference type="Proteomes" id="UP000190150">
    <property type="component" value="Unassembled WGS sequence"/>
</dbReference>
<comment type="similarity">
    <text evidence="1">Belongs to the peptidase S51 family.</text>
</comment>
<keyword evidence="4" id="KW-0720">Serine protease</keyword>
<sequence>MVVNRRGIMKNIGFLVVFGAIALFTSCRKDNTPNPFDPNAPKPTKPVERPASINIVGDTADVTTSTQAGVVIMGGGADVDAALKWMIARSGGGDVVVIRATGTDAYNAYIKGLGTVNSVETLKIDSRKLADDARVAHIIRNAEMLFIAGGDQADYVGYWKGTKTMAAINYLLAEKKVPVGGTSAGAAILGNYYFSAERGGVESADALANPYGQRVSIGRDDLLKAPFLQNVITDQHFTQRDRQGRSAVFLGRIMKDWNKTPYGIAVDEKTAVCIDANGMAEVLGTNRAFFLKTDGSKKAEVFEDGKPVTWNNGGKAIEVTAIAGTATNNRFNMTTFEPASTAGWEKYWWSVVNGNWSQSAR</sequence>
<keyword evidence="6" id="KW-1185">Reference proteome</keyword>
<evidence type="ECO:0000313" key="6">
    <source>
        <dbReference type="Proteomes" id="UP000190150"/>
    </source>
</evidence>
<dbReference type="PANTHER" id="PTHR36175:SF1">
    <property type="entry name" value="CYANOPHYCINASE"/>
    <property type="match status" value="1"/>
</dbReference>
<keyword evidence="3" id="KW-0378">Hydrolase</keyword>
<evidence type="ECO:0000256" key="3">
    <source>
        <dbReference type="ARBA" id="ARBA00022801"/>
    </source>
</evidence>
<dbReference type="PANTHER" id="PTHR36175">
    <property type="entry name" value="CYANOPHYCINASE"/>
    <property type="match status" value="1"/>
</dbReference>
<protein>
    <submittedName>
        <fullName evidence="5">Cyanophycinase</fullName>
    </submittedName>
</protein>
<evidence type="ECO:0000256" key="4">
    <source>
        <dbReference type="ARBA" id="ARBA00022825"/>
    </source>
</evidence>
<dbReference type="Pfam" id="PF03575">
    <property type="entry name" value="Peptidase_S51"/>
    <property type="match status" value="1"/>
</dbReference>
<dbReference type="InterPro" id="IPR005320">
    <property type="entry name" value="Peptidase_S51"/>
</dbReference>
<dbReference type="InterPro" id="IPR029062">
    <property type="entry name" value="Class_I_gatase-like"/>
</dbReference>
<evidence type="ECO:0000256" key="2">
    <source>
        <dbReference type="ARBA" id="ARBA00022670"/>
    </source>
</evidence>
<accession>A0A1T5FHI2</accession>
<name>A0A1T5FHI2_9SPHI</name>
<proteinExistence type="inferred from homology"/>
<dbReference type="GO" id="GO:0006508">
    <property type="term" value="P:proteolysis"/>
    <property type="evidence" value="ECO:0007669"/>
    <property type="project" value="UniProtKB-KW"/>
</dbReference>
<reference evidence="6" key="1">
    <citation type="submission" date="2017-02" db="EMBL/GenBank/DDBJ databases">
        <authorList>
            <person name="Varghese N."/>
            <person name="Submissions S."/>
        </authorList>
    </citation>
    <scope>NUCLEOTIDE SEQUENCE [LARGE SCALE GENOMIC DNA]</scope>
    <source>
        <strain evidence="6">DSM 24091</strain>
    </source>
</reference>
<evidence type="ECO:0000256" key="1">
    <source>
        <dbReference type="ARBA" id="ARBA00006534"/>
    </source>
</evidence>
<dbReference type="Gene3D" id="3.40.50.880">
    <property type="match status" value="1"/>
</dbReference>
<dbReference type="CDD" id="cd03145">
    <property type="entry name" value="GAT1_cyanophycinase"/>
    <property type="match status" value="1"/>
</dbReference>
<keyword evidence="2" id="KW-0645">Protease</keyword>
<dbReference type="STRING" id="1513896.SAMN05660841_03260"/>
<dbReference type="PROSITE" id="PS51257">
    <property type="entry name" value="PROKAR_LIPOPROTEIN"/>
    <property type="match status" value="1"/>
</dbReference>
<dbReference type="EMBL" id="FUZF01000016">
    <property type="protein sequence ID" value="SKB95640.1"/>
    <property type="molecule type" value="Genomic_DNA"/>
</dbReference>
<gene>
    <name evidence="5" type="ORF">SAMN05660841_03260</name>
</gene>
<dbReference type="SUPFAM" id="SSF52317">
    <property type="entry name" value="Class I glutamine amidotransferase-like"/>
    <property type="match status" value="1"/>
</dbReference>
<dbReference type="OrthoDB" id="9799980at2"/>
<organism evidence="5 6">
    <name type="scientific">Sphingobacterium nematocida</name>
    <dbReference type="NCBI Taxonomy" id="1513896"/>
    <lineage>
        <taxon>Bacteria</taxon>
        <taxon>Pseudomonadati</taxon>
        <taxon>Bacteroidota</taxon>
        <taxon>Sphingobacteriia</taxon>
        <taxon>Sphingobacteriales</taxon>
        <taxon>Sphingobacteriaceae</taxon>
        <taxon>Sphingobacterium</taxon>
    </lineage>
</organism>
<evidence type="ECO:0000313" key="5">
    <source>
        <dbReference type="EMBL" id="SKB95640.1"/>
    </source>
</evidence>
<dbReference type="AlphaFoldDB" id="A0A1T5FHI2"/>
<dbReference type="GO" id="GO:0008236">
    <property type="term" value="F:serine-type peptidase activity"/>
    <property type="evidence" value="ECO:0007669"/>
    <property type="project" value="UniProtKB-KW"/>
</dbReference>